<dbReference type="CDD" id="cd00146">
    <property type="entry name" value="PKD"/>
    <property type="match status" value="1"/>
</dbReference>
<evidence type="ECO:0000256" key="3">
    <source>
        <dbReference type="ARBA" id="ARBA00022553"/>
    </source>
</evidence>
<dbReference type="InterPro" id="IPR003661">
    <property type="entry name" value="HisK_dim/P_dom"/>
</dbReference>
<dbReference type="InterPro" id="IPR013783">
    <property type="entry name" value="Ig-like_fold"/>
</dbReference>
<dbReference type="SMART" id="SM00387">
    <property type="entry name" value="HATPase_c"/>
    <property type="match status" value="1"/>
</dbReference>
<evidence type="ECO:0000256" key="9">
    <source>
        <dbReference type="SAM" id="SignalP"/>
    </source>
</evidence>
<keyword evidence="9" id="KW-0732">Signal</keyword>
<dbReference type="Pfam" id="PF12833">
    <property type="entry name" value="HTH_18"/>
    <property type="match status" value="1"/>
</dbReference>
<name>A0A420FXR3_9SPHI</name>
<feature type="transmembrane region" description="Helical" evidence="8">
    <location>
        <begin position="775"/>
        <end position="793"/>
    </location>
</feature>
<dbReference type="SMART" id="SM00448">
    <property type="entry name" value="REC"/>
    <property type="match status" value="1"/>
</dbReference>
<sequence>MTKRYVQCIIYLTLICCLFAQHAQAQFHFGSLTYDKGLSNSTVLSICRDNAGFLWIGTRDGLNRYDGNRIKQYRSDNSDVNTISTNNYIYTIVEHPRQKTLWIGTQQGLNIYQPKQDRFQRINFEHVRPKNSNHFAVLAIYFIESSVLLGTNNGLMCVKNADHPKIENVNILPGLEIYSLLQLGRNILIGTNRGLYLWRDQKTIEPIKLSHTNSSAISVKDIKRVATDKIWIATDGHGLFELDILFQQTAHYSGKTGLSSDYVRAIAIDKAKNIWVGTMEGANLLQPDGSQIQQIKSSANNPFSINDNSIKTIFIDRQGIVWMGTNFGGINYHHPSVYPFKVDLADGNFNHLSGNLVSAIAIDDDENTWVGTERDGLNLRKKGSDVYRKIELRSNTVKCLLTDDKYIYVGTFGAGLARISRQNTTDIRYYNITGENGITLLQNYISSINRDRLGNIWIGTGNKGLQMINSQFTTAIQPTSTFTKNTANNYIKHILASRNGNLFIGTAQGLGQLRNSTEQQGIYRSEDLLKDHYINTLFEDRTSQIWIGTQEKGLYNYNPKTGLVNRVELFPTHSYYHVLGIAENNANEIIISTNNGLVFYNKLTGAKRYMDIQDGFPTNEFLPNAIFCRDGQLLVGSHKGLISLDVSHHQSNEGVPKLLISGFSINGLSRTRVDKVLGYLNPDRAEEIALKHDQNTFTIDFSSDNLINPQKNSYAYKIEELEKEWNLTDQPSITYTNLSPGRYTLRLKTANNDGLWSNVSKSVVFNIAPPFYKSIWAYTGYTLLLMGIVYFFYRYNLDKKQLKTKLYYEEKLHHDQAALMQSKLDFFTKISHEIRTPLTLIHAPIEKILLDKRLDNQVDAQLQQVRRNIKRLLHLTQELLSFNKMDAQKLTLNKVAIDSTSYFENIHQSFVVIAEESGIGYVLDNQFEGSFMADPQQLEKVLLNLLSNAFKFRREHNPTVQLVIRQRNEDLFIHVMDNGQGIKREDRERIFDTFYQADAGKGKEGWGIGLSFAKELVELHQGNLYLDNPLQLGQQGGTVFTILLPACIRQHQGIPTEIISETSTTESTATCIPDSARDYQLLIVEDNDELRSFLLNHLQTCYNVSAAANGKEALAAISDSVPDMIITDIAMPQMDGYTLVKSIKADPDTAHIPVIMLTAKGEEQDSIIGYQSGIINYVTKPFNLQVLDLQIFNTISALELVKERNRRYLLLSKRDENISNAAATYLDKLRTMVEAHIAEAEFSVASLAENMGQSQSALLKKVKSLTGLSVAELIKDIRLSVAANLLIQSDQVASVAYSVGFNDRKYFSKEFKKKFGVNPTQYRENSLR</sequence>
<dbReference type="Gene3D" id="3.40.50.2300">
    <property type="match status" value="1"/>
</dbReference>
<organism evidence="13 14">
    <name type="scientific">Sphingobacterium siyangense</name>
    <dbReference type="NCBI Taxonomy" id="459529"/>
    <lineage>
        <taxon>Bacteria</taxon>
        <taxon>Pseudomonadati</taxon>
        <taxon>Bacteroidota</taxon>
        <taxon>Sphingobacteriia</taxon>
        <taxon>Sphingobacteriales</taxon>
        <taxon>Sphingobacteriaceae</taxon>
        <taxon>Sphingobacterium</taxon>
    </lineage>
</organism>
<proteinExistence type="predicted"/>
<evidence type="ECO:0000256" key="4">
    <source>
        <dbReference type="ARBA" id="ARBA00023015"/>
    </source>
</evidence>
<dbReference type="InterPro" id="IPR001789">
    <property type="entry name" value="Sig_transdc_resp-reg_receiver"/>
</dbReference>
<dbReference type="SUPFAM" id="SSF63829">
    <property type="entry name" value="Calcium-dependent phosphotriesterase"/>
    <property type="match status" value="3"/>
</dbReference>
<dbReference type="SUPFAM" id="SSF55874">
    <property type="entry name" value="ATPase domain of HSP90 chaperone/DNA topoisomerase II/histidine kinase"/>
    <property type="match status" value="1"/>
</dbReference>
<reference evidence="13 14" key="1">
    <citation type="submission" date="2016-07" db="EMBL/GenBank/DDBJ databases">
        <title>Genome analysis of Sphingobacterium siyangense T12B17.</title>
        <authorList>
            <person name="Xu D."/>
            <person name="Su Y."/>
            <person name="Zheng S."/>
        </authorList>
    </citation>
    <scope>NUCLEOTIDE SEQUENCE [LARGE SCALE GENOMIC DNA]</scope>
    <source>
        <strain evidence="13 14">T12B17</strain>
    </source>
</reference>
<comment type="catalytic activity">
    <reaction evidence="1">
        <text>ATP + protein L-histidine = ADP + protein N-phospho-L-histidine.</text>
        <dbReference type="EC" id="2.7.13.3"/>
    </reaction>
</comment>
<dbReference type="InterPro" id="IPR011110">
    <property type="entry name" value="Reg_prop"/>
</dbReference>
<dbReference type="InterPro" id="IPR011006">
    <property type="entry name" value="CheY-like_superfamily"/>
</dbReference>
<evidence type="ECO:0000256" key="1">
    <source>
        <dbReference type="ARBA" id="ARBA00000085"/>
    </source>
</evidence>
<comment type="caution">
    <text evidence="13">The sequence shown here is derived from an EMBL/GenBank/DDBJ whole genome shotgun (WGS) entry which is preliminary data.</text>
</comment>
<dbReference type="PANTHER" id="PTHR43547">
    <property type="entry name" value="TWO-COMPONENT HISTIDINE KINASE"/>
    <property type="match status" value="1"/>
</dbReference>
<dbReference type="SUPFAM" id="SSF52172">
    <property type="entry name" value="CheY-like"/>
    <property type="match status" value="1"/>
</dbReference>
<dbReference type="Gene3D" id="2.60.40.10">
    <property type="entry name" value="Immunoglobulins"/>
    <property type="match status" value="1"/>
</dbReference>
<dbReference type="PROSITE" id="PS00041">
    <property type="entry name" value="HTH_ARAC_FAMILY_1"/>
    <property type="match status" value="1"/>
</dbReference>
<evidence type="ECO:0000256" key="2">
    <source>
        <dbReference type="ARBA" id="ARBA00012438"/>
    </source>
</evidence>
<dbReference type="Gene3D" id="3.30.565.10">
    <property type="entry name" value="Histidine kinase-like ATPase, C-terminal domain"/>
    <property type="match status" value="1"/>
</dbReference>
<dbReference type="PROSITE" id="PS50109">
    <property type="entry name" value="HIS_KIN"/>
    <property type="match status" value="1"/>
</dbReference>
<dbReference type="GO" id="GO:0043565">
    <property type="term" value="F:sequence-specific DNA binding"/>
    <property type="evidence" value="ECO:0007669"/>
    <property type="project" value="InterPro"/>
</dbReference>
<evidence type="ECO:0000256" key="7">
    <source>
        <dbReference type="PROSITE-ProRule" id="PRU00169"/>
    </source>
</evidence>
<keyword evidence="3 7" id="KW-0597">Phosphoprotein</keyword>
<dbReference type="PROSITE" id="PS50110">
    <property type="entry name" value="RESPONSE_REGULATORY"/>
    <property type="match status" value="1"/>
</dbReference>
<dbReference type="Pfam" id="PF07495">
    <property type="entry name" value="Y_Y_Y"/>
    <property type="match status" value="1"/>
</dbReference>
<dbReference type="InterPro" id="IPR004358">
    <property type="entry name" value="Sig_transdc_His_kin-like_C"/>
</dbReference>
<dbReference type="InterPro" id="IPR009057">
    <property type="entry name" value="Homeodomain-like_sf"/>
</dbReference>
<evidence type="ECO:0000313" key="14">
    <source>
        <dbReference type="Proteomes" id="UP000286402"/>
    </source>
</evidence>
<protein>
    <recommendedName>
        <fullName evidence="2">histidine kinase</fullName>
        <ecNumber evidence="2">2.7.13.3</ecNumber>
    </recommendedName>
</protein>
<keyword evidence="6" id="KW-0804">Transcription</keyword>
<dbReference type="SUPFAM" id="SSF46689">
    <property type="entry name" value="Homeodomain-like"/>
    <property type="match status" value="1"/>
</dbReference>
<accession>A0A420FXR3</accession>
<evidence type="ECO:0000313" key="13">
    <source>
        <dbReference type="EMBL" id="RKF37721.1"/>
    </source>
</evidence>
<dbReference type="Gene3D" id="2.130.10.10">
    <property type="entry name" value="YVTN repeat-like/Quinoprotein amine dehydrogenase"/>
    <property type="match status" value="2"/>
</dbReference>
<dbReference type="InterPro" id="IPR036097">
    <property type="entry name" value="HisK_dim/P_sf"/>
</dbReference>
<dbReference type="InterPro" id="IPR015943">
    <property type="entry name" value="WD40/YVTN_repeat-like_dom_sf"/>
</dbReference>
<evidence type="ECO:0000259" key="10">
    <source>
        <dbReference type="PROSITE" id="PS01124"/>
    </source>
</evidence>
<dbReference type="PROSITE" id="PS01124">
    <property type="entry name" value="HTH_ARAC_FAMILY_2"/>
    <property type="match status" value="1"/>
</dbReference>
<dbReference type="GO" id="GO:0003700">
    <property type="term" value="F:DNA-binding transcription factor activity"/>
    <property type="evidence" value="ECO:0007669"/>
    <property type="project" value="InterPro"/>
</dbReference>
<dbReference type="InterPro" id="IPR005467">
    <property type="entry name" value="His_kinase_dom"/>
</dbReference>
<feature type="chain" id="PRO_5019014045" description="histidine kinase" evidence="9">
    <location>
        <begin position="26"/>
        <end position="1328"/>
    </location>
</feature>
<dbReference type="SUPFAM" id="SSF47384">
    <property type="entry name" value="Homodimeric domain of signal transducing histidine kinase"/>
    <property type="match status" value="1"/>
</dbReference>
<dbReference type="Gene3D" id="1.10.287.130">
    <property type="match status" value="1"/>
</dbReference>
<dbReference type="InterPro" id="IPR036890">
    <property type="entry name" value="HATPase_C_sf"/>
</dbReference>
<dbReference type="RefSeq" id="WP_120333916.1">
    <property type="nucleotide sequence ID" value="NZ_MCAQ01000009.1"/>
</dbReference>
<keyword evidence="8" id="KW-0812">Transmembrane</keyword>
<keyword evidence="14" id="KW-1185">Reference proteome</keyword>
<dbReference type="Pfam" id="PF07494">
    <property type="entry name" value="Reg_prop"/>
    <property type="match status" value="4"/>
</dbReference>
<dbReference type="PRINTS" id="PR00344">
    <property type="entry name" value="BCTRLSENSOR"/>
</dbReference>
<dbReference type="InterPro" id="IPR011123">
    <property type="entry name" value="Y_Y_Y"/>
</dbReference>
<dbReference type="InterPro" id="IPR003594">
    <property type="entry name" value="HATPase_dom"/>
</dbReference>
<dbReference type="GO" id="GO:0000155">
    <property type="term" value="F:phosphorelay sensor kinase activity"/>
    <property type="evidence" value="ECO:0007669"/>
    <property type="project" value="InterPro"/>
</dbReference>
<dbReference type="InterPro" id="IPR018062">
    <property type="entry name" value="HTH_AraC-typ_CS"/>
</dbReference>
<keyword evidence="4" id="KW-0805">Transcription regulation</keyword>
<feature type="domain" description="Response regulatory" evidence="12">
    <location>
        <begin position="1080"/>
        <end position="1195"/>
    </location>
</feature>
<dbReference type="Pfam" id="PF00072">
    <property type="entry name" value="Response_reg"/>
    <property type="match status" value="1"/>
</dbReference>
<feature type="signal peptide" evidence="9">
    <location>
        <begin position="1"/>
        <end position="25"/>
    </location>
</feature>
<feature type="modified residue" description="4-aspartylphosphate" evidence="7">
    <location>
        <position position="1128"/>
    </location>
</feature>
<dbReference type="SMART" id="SM00388">
    <property type="entry name" value="HisKA"/>
    <property type="match status" value="1"/>
</dbReference>
<keyword evidence="8" id="KW-1133">Transmembrane helix</keyword>
<feature type="domain" description="HTH araC/xylS-type" evidence="10">
    <location>
        <begin position="1227"/>
        <end position="1325"/>
    </location>
</feature>
<dbReference type="EMBL" id="MCAQ01000009">
    <property type="protein sequence ID" value="RKF37721.1"/>
    <property type="molecule type" value="Genomic_DNA"/>
</dbReference>
<evidence type="ECO:0000256" key="8">
    <source>
        <dbReference type="SAM" id="Phobius"/>
    </source>
</evidence>
<feature type="domain" description="Histidine kinase" evidence="11">
    <location>
        <begin position="829"/>
        <end position="1048"/>
    </location>
</feature>
<dbReference type="CDD" id="cd00082">
    <property type="entry name" value="HisKA"/>
    <property type="match status" value="1"/>
</dbReference>
<evidence type="ECO:0000259" key="12">
    <source>
        <dbReference type="PROSITE" id="PS50110"/>
    </source>
</evidence>
<evidence type="ECO:0000256" key="6">
    <source>
        <dbReference type="ARBA" id="ARBA00023163"/>
    </source>
</evidence>
<dbReference type="PANTHER" id="PTHR43547:SF2">
    <property type="entry name" value="HYBRID SIGNAL TRANSDUCTION HISTIDINE KINASE C"/>
    <property type="match status" value="1"/>
</dbReference>
<dbReference type="FunFam" id="1.10.287.130:FF:000045">
    <property type="entry name" value="Two-component system sensor histidine kinase/response regulator"/>
    <property type="match status" value="1"/>
</dbReference>
<dbReference type="Pfam" id="PF00512">
    <property type="entry name" value="HisKA"/>
    <property type="match status" value="1"/>
</dbReference>
<dbReference type="Pfam" id="PF02518">
    <property type="entry name" value="HATPase_c"/>
    <property type="match status" value="1"/>
</dbReference>
<dbReference type="SMART" id="SM00342">
    <property type="entry name" value="HTH_ARAC"/>
    <property type="match status" value="1"/>
</dbReference>
<dbReference type="InterPro" id="IPR018060">
    <property type="entry name" value="HTH_AraC"/>
</dbReference>
<dbReference type="Proteomes" id="UP000286402">
    <property type="component" value="Unassembled WGS sequence"/>
</dbReference>
<dbReference type="Gene3D" id="1.10.10.60">
    <property type="entry name" value="Homeodomain-like"/>
    <property type="match status" value="1"/>
</dbReference>
<evidence type="ECO:0000259" key="11">
    <source>
        <dbReference type="PROSITE" id="PS50109"/>
    </source>
</evidence>
<gene>
    <name evidence="13" type="ORF">BCY89_27425</name>
</gene>
<dbReference type="EC" id="2.7.13.3" evidence="2"/>
<keyword evidence="8" id="KW-0472">Membrane</keyword>
<keyword evidence="5" id="KW-0238">DNA-binding</keyword>
<evidence type="ECO:0000256" key="5">
    <source>
        <dbReference type="ARBA" id="ARBA00023125"/>
    </source>
</evidence>